<dbReference type="AlphaFoldDB" id="A0A9D3MYQ6"/>
<dbReference type="GO" id="GO:0090036">
    <property type="term" value="P:regulation of protein kinase C signaling"/>
    <property type="evidence" value="ECO:0007669"/>
    <property type="project" value="InterPro"/>
</dbReference>
<dbReference type="GO" id="GO:0016020">
    <property type="term" value="C:membrane"/>
    <property type="evidence" value="ECO:0007669"/>
    <property type="project" value="UniProtKB-SubCell"/>
</dbReference>
<evidence type="ECO:0000259" key="7">
    <source>
        <dbReference type="PROSITE" id="PS51893"/>
    </source>
</evidence>
<evidence type="ECO:0000256" key="4">
    <source>
        <dbReference type="ARBA" id="ARBA00023136"/>
    </source>
</evidence>
<keyword evidence="2" id="KW-0597">Phosphoprotein</keyword>
<keyword evidence="9" id="KW-1185">Reference proteome</keyword>
<protein>
    <recommendedName>
        <fullName evidence="7">A kinase-anchoring proteins AKAP-5 and AKAP-12 calmodulin (CaM)-binding domain-containing protein</fullName>
    </recommendedName>
</protein>
<evidence type="ECO:0000256" key="3">
    <source>
        <dbReference type="ARBA" id="ARBA00022860"/>
    </source>
</evidence>
<feature type="compositionally biased region" description="Polar residues" evidence="6">
    <location>
        <begin position="16"/>
        <end position="33"/>
    </location>
</feature>
<name>A0A9D3MYQ6_ANGAN</name>
<evidence type="ECO:0000313" key="9">
    <source>
        <dbReference type="Proteomes" id="UP001044222"/>
    </source>
</evidence>
<dbReference type="GO" id="GO:0051018">
    <property type="term" value="F:protein kinase A binding"/>
    <property type="evidence" value="ECO:0007669"/>
    <property type="project" value="InterPro"/>
</dbReference>
<dbReference type="InterPro" id="IPR028540">
    <property type="entry name" value="AKAP12"/>
</dbReference>
<evidence type="ECO:0000256" key="2">
    <source>
        <dbReference type="ARBA" id="ARBA00022553"/>
    </source>
</evidence>
<proteinExistence type="predicted"/>
<dbReference type="InterPro" id="IPR001573">
    <property type="entry name" value="AKAP_WSK"/>
</dbReference>
<dbReference type="Pfam" id="PF03832">
    <property type="entry name" value="WSK"/>
    <property type="match status" value="2"/>
</dbReference>
<feature type="region of interest" description="Disordered" evidence="6">
    <location>
        <begin position="1"/>
        <end position="61"/>
    </location>
</feature>
<dbReference type="PANTHER" id="PTHR23209:SF4">
    <property type="entry name" value="A-KINASE ANCHOR PROTEIN 12"/>
    <property type="match status" value="1"/>
</dbReference>
<organism evidence="8 9">
    <name type="scientific">Anguilla anguilla</name>
    <name type="common">European freshwater eel</name>
    <name type="synonym">Muraena anguilla</name>
    <dbReference type="NCBI Taxonomy" id="7936"/>
    <lineage>
        <taxon>Eukaryota</taxon>
        <taxon>Metazoa</taxon>
        <taxon>Chordata</taxon>
        <taxon>Craniata</taxon>
        <taxon>Vertebrata</taxon>
        <taxon>Euteleostomi</taxon>
        <taxon>Actinopterygii</taxon>
        <taxon>Neopterygii</taxon>
        <taxon>Teleostei</taxon>
        <taxon>Anguilliformes</taxon>
        <taxon>Anguillidae</taxon>
        <taxon>Anguilla</taxon>
    </lineage>
</organism>
<gene>
    <name evidence="8" type="ORF">ANANG_G00017600</name>
</gene>
<comment type="subcellular location">
    <subcellularLocation>
        <location evidence="1">Membrane</location>
        <topology evidence="1">Lipid-anchor</topology>
    </subcellularLocation>
</comment>
<dbReference type="PANTHER" id="PTHR23209">
    <property type="entry name" value="A-KINASE ANCHOR PROTEIN 12"/>
    <property type="match status" value="1"/>
</dbReference>
<evidence type="ECO:0000313" key="8">
    <source>
        <dbReference type="EMBL" id="KAG5857267.1"/>
    </source>
</evidence>
<dbReference type="GO" id="GO:0005516">
    <property type="term" value="F:calmodulin binding"/>
    <property type="evidence" value="ECO:0007669"/>
    <property type="project" value="UniProtKB-KW"/>
</dbReference>
<feature type="domain" description="A kinase-anchoring proteins AKAP-5 and AKAP-12 calmodulin (CaM)-binding" evidence="7">
    <location>
        <begin position="228"/>
        <end position="248"/>
    </location>
</feature>
<evidence type="ECO:0000256" key="1">
    <source>
        <dbReference type="ARBA" id="ARBA00004635"/>
    </source>
</evidence>
<feature type="compositionally biased region" description="Basic and acidic residues" evidence="6">
    <location>
        <begin position="52"/>
        <end position="61"/>
    </location>
</feature>
<keyword evidence="5" id="KW-0449">Lipoprotein</keyword>
<feature type="compositionally biased region" description="Basic and acidic residues" evidence="6">
    <location>
        <begin position="276"/>
        <end position="299"/>
    </location>
</feature>
<keyword evidence="3" id="KW-0112">Calmodulin-binding</keyword>
<dbReference type="EMBL" id="JAFIRN010000001">
    <property type="protein sequence ID" value="KAG5857267.1"/>
    <property type="molecule type" value="Genomic_DNA"/>
</dbReference>
<feature type="compositionally biased region" description="Basic and acidic residues" evidence="6">
    <location>
        <begin position="174"/>
        <end position="188"/>
    </location>
</feature>
<sequence>MGASTSARRDGKSPGDASTAQEQDVLSNESQGGENVGSKLLQKNGKISDLNGKTDDQIEGFDGRSGEKVLAEVGQADSVLVSQKDDILEVMEVLQDEVTTLTAEKELPKIYSPSLTDEKATNEEPNDAREVGFKKIFRFVGFKFTLKKDKPEKPAPVQPTVNEEEAEEAIGPEITEKIPEVLDAESPRIDSSFSSPEESTEYVNGDPLQAEAEADKVSSDEERKRDGIQPWASFKKLMTPKKRAKMSSESEDEAAEKPKTATLSSVNNSVFTEQQEEQKPSEEKKVELSTEEPPRKKESSMSWEALLCRGSAKKRARKTSDSDGEKVEEDEDPGRTVGSPIGSSQDGEHELLMSSPEQAGSPSEGDGESTWASLKRLVTPRRRARSEDRAEDSAGFSAEQVPSDSEMPKEETSFSLKRLIPGRRKKGLDGKQEQVLSDEGGKDFGSAEEDSDTPAVIPLSEFYLTEFEEVGFIPKGEAAEKQMDTIDPEILLEHLERLHQWQHSMR</sequence>
<feature type="region of interest" description="Disordered" evidence="6">
    <location>
        <begin position="149"/>
        <end position="453"/>
    </location>
</feature>
<dbReference type="GO" id="GO:0005737">
    <property type="term" value="C:cytoplasm"/>
    <property type="evidence" value="ECO:0007669"/>
    <property type="project" value="TreeGrafter"/>
</dbReference>
<feature type="compositionally biased region" description="Basic and acidic residues" evidence="6">
    <location>
        <begin position="213"/>
        <end position="227"/>
    </location>
</feature>
<dbReference type="Proteomes" id="UP001044222">
    <property type="component" value="Unassembled WGS sequence"/>
</dbReference>
<evidence type="ECO:0000256" key="6">
    <source>
        <dbReference type="SAM" id="MobiDB-lite"/>
    </source>
</evidence>
<feature type="compositionally biased region" description="Polar residues" evidence="6">
    <location>
        <begin position="261"/>
        <end position="272"/>
    </location>
</feature>
<dbReference type="PROSITE" id="PS51893">
    <property type="entry name" value="AKAP_CAM_BD"/>
    <property type="match status" value="2"/>
</dbReference>
<dbReference type="GO" id="GO:0010739">
    <property type="term" value="P:positive regulation of protein kinase A signaling"/>
    <property type="evidence" value="ECO:0007669"/>
    <property type="project" value="InterPro"/>
</dbReference>
<feature type="domain" description="A kinase-anchoring proteins AKAP-5 and AKAP-12 calmodulin (CaM)-binding" evidence="7">
    <location>
        <begin position="368"/>
        <end position="388"/>
    </location>
</feature>
<reference evidence="8" key="1">
    <citation type="submission" date="2021-01" db="EMBL/GenBank/DDBJ databases">
        <title>A chromosome-scale assembly of European eel, Anguilla anguilla.</title>
        <authorList>
            <person name="Henkel C."/>
            <person name="Jong-Raadsen S.A."/>
            <person name="Dufour S."/>
            <person name="Weltzien F.-A."/>
            <person name="Palstra A.P."/>
            <person name="Pelster B."/>
            <person name="Spaink H.P."/>
            <person name="Van Den Thillart G.E."/>
            <person name="Jansen H."/>
            <person name="Zahm M."/>
            <person name="Klopp C."/>
            <person name="Cedric C."/>
            <person name="Louis A."/>
            <person name="Berthelot C."/>
            <person name="Parey E."/>
            <person name="Roest Crollius H."/>
            <person name="Montfort J."/>
            <person name="Robinson-Rechavi M."/>
            <person name="Bucao C."/>
            <person name="Bouchez O."/>
            <person name="Gislard M."/>
            <person name="Lluch J."/>
            <person name="Milhes M."/>
            <person name="Lampietro C."/>
            <person name="Lopez Roques C."/>
            <person name="Donnadieu C."/>
            <person name="Braasch I."/>
            <person name="Desvignes T."/>
            <person name="Postlethwait J."/>
            <person name="Bobe J."/>
            <person name="Guiguen Y."/>
            <person name="Dirks R."/>
        </authorList>
    </citation>
    <scope>NUCLEOTIDE SEQUENCE</scope>
    <source>
        <strain evidence="8">Tag_6206</strain>
        <tissue evidence="8">Liver</tissue>
    </source>
</reference>
<accession>A0A9D3MYQ6</accession>
<comment type="caution">
    <text evidence="8">The sequence shown here is derived from an EMBL/GenBank/DDBJ whole genome shotgun (WGS) entry which is preliminary data.</text>
</comment>
<evidence type="ECO:0000256" key="5">
    <source>
        <dbReference type="ARBA" id="ARBA00023288"/>
    </source>
</evidence>
<dbReference type="GO" id="GO:0007165">
    <property type="term" value="P:signal transduction"/>
    <property type="evidence" value="ECO:0007669"/>
    <property type="project" value="TreeGrafter"/>
</dbReference>
<keyword evidence="4" id="KW-0472">Membrane</keyword>